<dbReference type="PANTHER" id="PTHR33099:SF7">
    <property type="entry name" value="MYND-TYPE DOMAIN-CONTAINING PROTEIN"/>
    <property type="match status" value="1"/>
</dbReference>
<gene>
    <name evidence="1" type="ORF">QTG54_005374</name>
</gene>
<name>A0AAD8YCS8_9STRA</name>
<comment type="caution">
    <text evidence="1">The sequence shown here is derived from an EMBL/GenBank/DDBJ whole genome shotgun (WGS) entry which is preliminary data.</text>
</comment>
<dbReference type="PANTHER" id="PTHR33099">
    <property type="entry name" value="FE2OG DIOXYGENASE DOMAIN-CONTAINING PROTEIN"/>
    <property type="match status" value="1"/>
</dbReference>
<dbReference type="EMBL" id="JATAAI010000008">
    <property type="protein sequence ID" value="KAK1743777.1"/>
    <property type="molecule type" value="Genomic_DNA"/>
</dbReference>
<dbReference type="AlphaFoldDB" id="A0AAD8YCS8"/>
<dbReference type="Gene3D" id="2.60.120.620">
    <property type="entry name" value="q2cbj1_9rhob like domain"/>
    <property type="match status" value="1"/>
</dbReference>
<evidence type="ECO:0008006" key="3">
    <source>
        <dbReference type="Google" id="ProtNLM"/>
    </source>
</evidence>
<keyword evidence="2" id="KW-1185">Reference proteome</keyword>
<organism evidence="1 2">
    <name type="scientific">Skeletonema marinoi</name>
    <dbReference type="NCBI Taxonomy" id="267567"/>
    <lineage>
        <taxon>Eukaryota</taxon>
        <taxon>Sar</taxon>
        <taxon>Stramenopiles</taxon>
        <taxon>Ochrophyta</taxon>
        <taxon>Bacillariophyta</taxon>
        <taxon>Coscinodiscophyceae</taxon>
        <taxon>Thalassiosirophycidae</taxon>
        <taxon>Thalassiosirales</taxon>
        <taxon>Skeletonemataceae</taxon>
        <taxon>Skeletonema</taxon>
        <taxon>Skeletonema marinoi-dohrnii complex</taxon>
    </lineage>
</organism>
<sequence>MSTMPRAAFGKGGDTVIDTSVRDALQLDATKFALNIPQETIQNILANLKVKLDLQTDVVAEQYSLNLYRTGGMFKKHKDTPRGDDMLGTLVICLPTLFEGGCMKVTHGREVNKYFQRYSLPHCSHGSAEAVDNRIEWCAFFSDVDHEILTVKEGCACIHQYTNQHVFPGNKDSSQPLDAGQIRKLKAKDLLIASAAVSAGLSVRLVPHLGHCYSCDGEGDFPLKKFPKKKKCPKKMSDDSISDFFDATQGAGHYKMQLTFGSRIWTKQPVPLQDPLNGMPRVTLEMKRVILRSMSMPVSSLKFQATLNLAVYQMWLQLKLMRSQRPR</sequence>
<evidence type="ECO:0000313" key="2">
    <source>
        <dbReference type="Proteomes" id="UP001224775"/>
    </source>
</evidence>
<evidence type="ECO:0000313" key="1">
    <source>
        <dbReference type="EMBL" id="KAK1743777.1"/>
    </source>
</evidence>
<dbReference type="Proteomes" id="UP001224775">
    <property type="component" value="Unassembled WGS sequence"/>
</dbReference>
<protein>
    <recommendedName>
        <fullName evidence="3">Prolyl 4-hydroxylase alpha subunit Fe(2+) 2OG dioxygenase domain-containing protein</fullName>
    </recommendedName>
</protein>
<accession>A0AAD8YCS8</accession>
<proteinExistence type="predicted"/>
<reference evidence="1" key="1">
    <citation type="submission" date="2023-06" db="EMBL/GenBank/DDBJ databases">
        <title>Survivors Of The Sea: Transcriptome response of Skeletonema marinoi to long-term dormancy.</title>
        <authorList>
            <person name="Pinder M.I.M."/>
            <person name="Kourtchenko O."/>
            <person name="Robertson E.K."/>
            <person name="Larsson T."/>
            <person name="Maumus F."/>
            <person name="Osuna-Cruz C.M."/>
            <person name="Vancaester E."/>
            <person name="Stenow R."/>
            <person name="Vandepoele K."/>
            <person name="Ploug H."/>
            <person name="Bruchert V."/>
            <person name="Godhe A."/>
            <person name="Topel M."/>
        </authorList>
    </citation>
    <scope>NUCLEOTIDE SEQUENCE</scope>
    <source>
        <strain evidence="1">R05AC</strain>
    </source>
</reference>